<evidence type="ECO:0000313" key="3">
    <source>
        <dbReference type="EMBL" id="PKY04549.1"/>
    </source>
</evidence>
<dbReference type="EMBL" id="MSFM01000006">
    <property type="protein sequence ID" value="PKY04549.1"/>
    <property type="molecule type" value="Genomic_DNA"/>
</dbReference>
<organism evidence="3 4">
    <name type="scientific">Aspergillus campestris (strain IBT 28561)</name>
    <dbReference type="NCBI Taxonomy" id="1392248"/>
    <lineage>
        <taxon>Eukaryota</taxon>
        <taxon>Fungi</taxon>
        <taxon>Dikarya</taxon>
        <taxon>Ascomycota</taxon>
        <taxon>Pezizomycotina</taxon>
        <taxon>Eurotiomycetes</taxon>
        <taxon>Eurotiomycetidae</taxon>
        <taxon>Eurotiales</taxon>
        <taxon>Aspergillaceae</taxon>
        <taxon>Aspergillus</taxon>
        <taxon>Aspergillus subgen. Circumdati</taxon>
    </lineage>
</organism>
<dbReference type="PROSITE" id="PS51375">
    <property type="entry name" value="PPR"/>
    <property type="match status" value="1"/>
</dbReference>
<dbReference type="VEuPathDB" id="FungiDB:P168DRAFT_235885"/>
<dbReference type="GeneID" id="36541020"/>
<feature type="repeat" description="PPR" evidence="1">
    <location>
        <begin position="3"/>
        <end position="38"/>
    </location>
</feature>
<dbReference type="InterPro" id="IPR053137">
    <property type="entry name" value="NLR-like"/>
</dbReference>
<feature type="region of interest" description="Disordered" evidence="2">
    <location>
        <begin position="101"/>
        <end position="120"/>
    </location>
</feature>
<dbReference type="Pfam" id="PF13424">
    <property type="entry name" value="TPR_12"/>
    <property type="match status" value="1"/>
</dbReference>
<keyword evidence="4" id="KW-1185">Reference proteome</keyword>
<dbReference type="OrthoDB" id="5986190at2759"/>
<sequence length="120" mass="14036">MGEDFIWSTLARVYYDEGRWEEAEQLFVQVMKACKIKLGEDHPNTLTSMANLALIWKSSAHNAEAIHLLRECLIKQKQTLGLNHPTTLSISEILLRWETEATRETEGEWETDEEWETDRE</sequence>
<evidence type="ECO:0000256" key="1">
    <source>
        <dbReference type="PROSITE-ProRule" id="PRU00708"/>
    </source>
</evidence>
<evidence type="ECO:0000256" key="2">
    <source>
        <dbReference type="SAM" id="MobiDB-lite"/>
    </source>
</evidence>
<evidence type="ECO:0000313" key="4">
    <source>
        <dbReference type="Proteomes" id="UP000234254"/>
    </source>
</evidence>
<evidence type="ECO:0008006" key="5">
    <source>
        <dbReference type="Google" id="ProtNLM"/>
    </source>
</evidence>
<comment type="caution">
    <text evidence="3">The sequence shown here is derived from an EMBL/GenBank/DDBJ whole genome shotgun (WGS) entry which is preliminary data.</text>
</comment>
<dbReference type="PANTHER" id="PTHR46082">
    <property type="entry name" value="ATP/GTP-BINDING PROTEIN-RELATED"/>
    <property type="match status" value="1"/>
</dbReference>
<gene>
    <name evidence="3" type="ORF">P168DRAFT_235885</name>
</gene>
<name>A0A2I1D3V4_ASPC2</name>
<dbReference type="AlphaFoldDB" id="A0A2I1D3V4"/>
<dbReference type="Proteomes" id="UP000234254">
    <property type="component" value="Unassembled WGS sequence"/>
</dbReference>
<dbReference type="PANTHER" id="PTHR46082:SF6">
    <property type="entry name" value="AAA+ ATPASE DOMAIN-CONTAINING PROTEIN-RELATED"/>
    <property type="match status" value="1"/>
</dbReference>
<protein>
    <recommendedName>
        <fullName evidence="5">Kinesin light chain</fullName>
    </recommendedName>
</protein>
<dbReference type="InterPro" id="IPR002885">
    <property type="entry name" value="PPR_rpt"/>
</dbReference>
<reference evidence="3" key="1">
    <citation type="submission" date="2016-12" db="EMBL/GenBank/DDBJ databases">
        <title>The genomes of Aspergillus section Nigri reveals drivers in fungal speciation.</title>
        <authorList>
            <consortium name="DOE Joint Genome Institute"/>
            <person name="Vesth T.C."/>
            <person name="Nybo J."/>
            <person name="Theobald S."/>
            <person name="Brandl J."/>
            <person name="Frisvad J.C."/>
            <person name="Nielsen K.F."/>
            <person name="Lyhne E.K."/>
            <person name="Kogle M.E."/>
            <person name="Kuo A."/>
            <person name="Riley R."/>
            <person name="Clum A."/>
            <person name="Nolan M."/>
            <person name="Lipzen A."/>
            <person name="Salamov A."/>
            <person name="Henrissat B."/>
            <person name="Wiebenga A."/>
            <person name="De vries R.P."/>
            <person name="Grigoriev I.V."/>
            <person name="Mortensen U.H."/>
            <person name="Andersen M.R."/>
            <person name="Baker S.E."/>
        </authorList>
    </citation>
    <scope>NUCLEOTIDE SEQUENCE</scope>
    <source>
        <strain evidence="3">IBT 28561</strain>
    </source>
</reference>
<feature type="compositionally biased region" description="Acidic residues" evidence="2">
    <location>
        <begin position="107"/>
        <end position="120"/>
    </location>
</feature>
<dbReference type="RefSeq" id="XP_024693143.1">
    <property type="nucleotide sequence ID" value="XM_024833496.1"/>
</dbReference>
<accession>A0A2I1D3V4</accession>
<dbReference type="SUPFAM" id="SSF48452">
    <property type="entry name" value="TPR-like"/>
    <property type="match status" value="1"/>
</dbReference>
<dbReference type="InterPro" id="IPR011990">
    <property type="entry name" value="TPR-like_helical_dom_sf"/>
</dbReference>
<proteinExistence type="predicted"/>
<dbReference type="Gene3D" id="1.25.40.10">
    <property type="entry name" value="Tetratricopeptide repeat domain"/>
    <property type="match status" value="1"/>
</dbReference>